<dbReference type="KEGG" id="dmm:dnm_075080"/>
<dbReference type="SMART" id="SM00028">
    <property type="entry name" value="TPR"/>
    <property type="match status" value="5"/>
</dbReference>
<proteinExistence type="predicted"/>
<keyword evidence="5" id="KW-1185">Reference proteome</keyword>
<dbReference type="InterPro" id="IPR019734">
    <property type="entry name" value="TPR_rpt"/>
</dbReference>
<name>A0A975BTM7_9BACT</name>
<feature type="domain" description="CHAT" evidence="3">
    <location>
        <begin position="505"/>
        <end position="772"/>
    </location>
</feature>
<feature type="repeat" description="TPR" evidence="1">
    <location>
        <begin position="287"/>
        <end position="320"/>
    </location>
</feature>
<dbReference type="EMBL" id="CP061800">
    <property type="protein sequence ID" value="QTA91441.1"/>
    <property type="molecule type" value="Genomic_DNA"/>
</dbReference>
<keyword evidence="2" id="KW-0732">Signal</keyword>
<dbReference type="AlphaFoldDB" id="A0A975BTM7"/>
<reference evidence="4" key="1">
    <citation type="journal article" date="2021" name="Microb. Physiol.">
        <title>Proteogenomic Insights into the Physiology of Marine, Sulfate-Reducing, Filamentous Desulfonema limicola and Desulfonema magnum.</title>
        <authorList>
            <person name="Schnaars V."/>
            <person name="Wohlbrand L."/>
            <person name="Scheve S."/>
            <person name="Hinrichs C."/>
            <person name="Reinhardt R."/>
            <person name="Rabus R."/>
        </authorList>
    </citation>
    <scope>NUCLEOTIDE SEQUENCE</scope>
    <source>
        <strain evidence="4">4be13</strain>
    </source>
</reference>
<feature type="chain" id="PRO_5037838071" evidence="2">
    <location>
        <begin position="27"/>
        <end position="774"/>
    </location>
</feature>
<evidence type="ECO:0000256" key="1">
    <source>
        <dbReference type="PROSITE-ProRule" id="PRU00339"/>
    </source>
</evidence>
<organism evidence="4 5">
    <name type="scientific">Desulfonema magnum</name>
    <dbReference type="NCBI Taxonomy" id="45655"/>
    <lineage>
        <taxon>Bacteria</taxon>
        <taxon>Pseudomonadati</taxon>
        <taxon>Thermodesulfobacteriota</taxon>
        <taxon>Desulfobacteria</taxon>
        <taxon>Desulfobacterales</taxon>
        <taxon>Desulfococcaceae</taxon>
        <taxon>Desulfonema</taxon>
    </lineage>
</organism>
<dbReference type="Pfam" id="PF13374">
    <property type="entry name" value="TPR_10"/>
    <property type="match status" value="1"/>
</dbReference>
<dbReference type="Gene3D" id="1.25.40.10">
    <property type="entry name" value="Tetratricopeptide repeat domain"/>
    <property type="match status" value="2"/>
</dbReference>
<sequence length="774" mass="87159">MLNNKCFLSAFLLMICLVLICAFAHADMPSIQETNVPGQMIAKGSQYFNKGNLEQAIILWEQVLGLLNAEKNTGEYLDTTVWLANAYQLMGYHQRALTVLHKALPVVEKGKDHYRNALLYNCLGDIYLSLGDTEASATYLLRGAEQARMSGNLRAMIMILNNLGNGVAADENYPAAMAFYDEALALIEKSEDHIDLKSKVLLNLVRLGLQMERYQEVAGTLDSVLSQIAEMPDSPSKASDMITLSRLISKIRKTSASSDGHLKYLAYLALDKAKRIAQNTQDYRTLSYAYGYMGQLYEGEKRYSEAVKLTRKAVFLAQQGDFPEILYLWQWQLGRLFKVKDDIENAVKAYSHAISVLNPIRQELFRGFRSREDLFNETVKPVYLGLTELLLRQAEISEDSKVSEAFLIKARDTMEILKTAELEDFFADECLSATQISESALERTPPHTAVLYPVMLPDHLTLLLILPDGMRQVSVPTGSESLEKTVTQYRERLQTRPNNRFFYESQHLYDQVIRPIEAVLADREIDTLIIAPDGVLRLIPFSTLHDGEHFLIEKYAIGTIPAISLTDSKQTVRENSNILIGGLSESRQGFPALPGVTAELRDIQKITGGKMVMENKDYTTENLTLEFKNNEYSMLHIATHGIFGGTPKESFLLTYNDKLTMDRLEQLIALGRFREQKVELLTLSACQTALGNERAAMGLAGVAVKAGVKSAVATLWYVDDEATSLAIREFYRQLKTPGLSKVKAMQNVQKKMIAQQRYQHPLYWGPFLVIGNWM</sequence>
<accession>A0A975BTM7</accession>
<dbReference type="PANTHER" id="PTHR10098">
    <property type="entry name" value="RAPSYN-RELATED"/>
    <property type="match status" value="1"/>
</dbReference>
<evidence type="ECO:0000259" key="3">
    <source>
        <dbReference type="Pfam" id="PF12770"/>
    </source>
</evidence>
<evidence type="ECO:0000313" key="5">
    <source>
        <dbReference type="Proteomes" id="UP000663722"/>
    </source>
</evidence>
<keyword evidence="1" id="KW-0802">TPR repeat</keyword>
<evidence type="ECO:0000256" key="2">
    <source>
        <dbReference type="SAM" id="SignalP"/>
    </source>
</evidence>
<dbReference type="SUPFAM" id="SSF48452">
    <property type="entry name" value="TPR-like"/>
    <property type="match status" value="2"/>
</dbReference>
<dbReference type="InterPro" id="IPR011990">
    <property type="entry name" value="TPR-like_helical_dom_sf"/>
</dbReference>
<dbReference type="Proteomes" id="UP000663722">
    <property type="component" value="Chromosome"/>
</dbReference>
<dbReference type="InterPro" id="IPR024983">
    <property type="entry name" value="CHAT_dom"/>
</dbReference>
<dbReference type="PROSITE" id="PS50005">
    <property type="entry name" value="TPR"/>
    <property type="match status" value="1"/>
</dbReference>
<gene>
    <name evidence="4" type="ORF">dnm_075080</name>
</gene>
<protein>
    <submittedName>
        <fullName evidence="4">Tetratricopeptide repeat- and CHAT domain-containing protein</fullName>
    </submittedName>
</protein>
<evidence type="ECO:0000313" key="4">
    <source>
        <dbReference type="EMBL" id="QTA91441.1"/>
    </source>
</evidence>
<dbReference type="RefSeq" id="WP_207679222.1">
    <property type="nucleotide sequence ID" value="NZ_CP061800.1"/>
</dbReference>
<feature type="signal peptide" evidence="2">
    <location>
        <begin position="1"/>
        <end position="26"/>
    </location>
</feature>
<dbReference type="PANTHER" id="PTHR10098:SF112">
    <property type="entry name" value="SLR0380 PROTEIN"/>
    <property type="match status" value="1"/>
</dbReference>
<dbReference type="Pfam" id="PF12770">
    <property type="entry name" value="CHAT"/>
    <property type="match status" value="1"/>
</dbReference>